<organism evidence="1 2">
    <name type="scientific">Auriscalpium vulgare</name>
    <dbReference type="NCBI Taxonomy" id="40419"/>
    <lineage>
        <taxon>Eukaryota</taxon>
        <taxon>Fungi</taxon>
        <taxon>Dikarya</taxon>
        <taxon>Basidiomycota</taxon>
        <taxon>Agaricomycotina</taxon>
        <taxon>Agaricomycetes</taxon>
        <taxon>Russulales</taxon>
        <taxon>Auriscalpiaceae</taxon>
        <taxon>Auriscalpium</taxon>
    </lineage>
</organism>
<dbReference type="Proteomes" id="UP000814033">
    <property type="component" value="Unassembled WGS sequence"/>
</dbReference>
<evidence type="ECO:0000313" key="1">
    <source>
        <dbReference type="EMBL" id="KAI0044906.1"/>
    </source>
</evidence>
<keyword evidence="2" id="KW-1185">Reference proteome</keyword>
<name>A0ACB8RL31_9AGAM</name>
<accession>A0ACB8RL31</accession>
<reference evidence="1" key="2">
    <citation type="journal article" date="2022" name="New Phytol.">
        <title>Evolutionary transition to the ectomycorrhizal habit in the genomes of a hyperdiverse lineage of mushroom-forming fungi.</title>
        <authorList>
            <person name="Looney B."/>
            <person name="Miyauchi S."/>
            <person name="Morin E."/>
            <person name="Drula E."/>
            <person name="Courty P.E."/>
            <person name="Kohler A."/>
            <person name="Kuo A."/>
            <person name="LaButti K."/>
            <person name="Pangilinan J."/>
            <person name="Lipzen A."/>
            <person name="Riley R."/>
            <person name="Andreopoulos W."/>
            <person name="He G."/>
            <person name="Johnson J."/>
            <person name="Nolan M."/>
            <person name="Tritt A."/>
            <person name="Barry K.W."/>
            <person name="Grigoriev I.V."/>
            <person name="Nagy L.G."/>
            <person name="Hibbett D."/>
            <person name="Henrissat B."/>
            <person name="Matheny P.B."/>
            <person name="Labbe J."/>
            <person name="Martin F.M."/>
        </authorList>
    </citation>
    <scope>NUCLEOTIDE SEQUENCE</scope>
    <source>
        <strain evidence="1">FP105234-sp</strain>
    </source>
</reference>
<evidence type="ECO:0000313" key="2">
    <source>
        <dbReference type="Proteomes" id="UP000814033"/>
    </source>
</evidence>
<proteinExistence type="predicted"/>
<reference evidence="1" key="1">
    <citation type="submission" date="2021-02" db="EMBL/GenBank/DDBJ databases">
        <authorList>
            <consortium name="DOE Joint Genome Institute"/>
            <person name="Ahrendt S."/>
            <person name="Looney B.P."/>
            <person name="Miyauchi S."/>
            <person name="Morin E."/>
            <person name="Drula E."/>
            <person name="Courty P.E."/>
            <person name="Chicoki N."/>
            <person name="Fauchery L."/>
            <person name="Kohler A."/>
            <person name="Kuo A."/>
            <person name="Labutti K."/>
            <person name="Pangilinan J."/>
            <person name="Lipzen A."/>
            <person name="Riley R."/>
            <person name="Andreopoulos W."/>
            <person name="He G."/>
            <person name="Johnson J."/>
            <person name="Barry K.W."/>
            <person name="Grigoriev I.V."/>
            <person name="Nagy L."/>
            <person name="Hibbett D."/>
            <person name="Henrissat B."/>
            <person name="Matheny P.B."/>
            <person name="Labbe J."/>
            <person name="Martin F."/>
        </authorList>
    </citation>
    <scope>NUCLEOTIDE SEQUENCE</scope>
    <source>
        <strain evidence="1">FP105234-sp</strain>
    </source>
</reference>
<dbReference type="EMBL" id="MU275967">
    <property type="protein sequence ID" value="KAI0044906.1"/>
    <property type="molecule type" value="Genomic_DNA"/>
</dbReference>
<protein>
    <submittedName>
        <fullName evidence="1">Uncharacterized protein</fullName>
    </submittedName>
</protein>
<gene>
    <name evidence="1" type="ORF">FA95DRAFT_1608129</name>
</gene>
<sequence>MLTSTTPVALLCLFLWGMSLSSVKADGPRPTCFETYKISQGDTCSTIYAWSGITPSQIESLNPDVQCNSLTPGQFVCLGSYTPACTLNVTATETSCVPIATFYNLTTADFYGLNNNVDSACDNLLIGNPYCVSIADCFYGNTNPYCNGD</sequence>
<comment type="caution">
    <text evidence="1">The sequence shown here is derived from an EMBL/GenBank/DDBJ whole genome shotgun (WGS) entry which is preliminary data.</text>
</comment>